<accession>A0ABS2TEH2</accession>
<keyword evidence="11" id="KW-1185">Reference proteome</keyword>
<evidence type="ECO:0000256" key="6">
    <source>
        <dbReference type="ARBA" id="ARBA00023204"/>
    </source>
</evidence>
<evidence type="ECO:0000256" key="3">
    <source>
        <dbReference type="ARBA" id="ARBA00021310"/>
    </source>
</evidence>
<dbReference type="PANTHER" id="PTHR33991">
    <property type="entry name" value="DNA REPAIR PROTEIN RECO"/>
    <property type="match status" value="1"/>
</dbReference>
<proteinExistence type="inferred from homology"/>
<evidence type="ECO:0000313" key="10">
    <source>
        <dbReference type="EMBL" id="MBM9432753.1"/>
    </source>
</evidence>
<dbReference type="PANTHER" id="PTHR33991:SF1">
    <property type="entry name" value="DNA REPAIR PROTEIN RECO"/>
    <property type="match status" value="1"/>
</dbReference>
<dbReference type="Proteomes" id="UP000705983">
    <property type="component" value="Unassembled WGS sequence"/>
</dbReference>
<dbReference type="InterPro" id="IPR042242">
    <property type="entry name" value="RecO_C"/>
</dbReference>
<dbReference type="RefSeq" id="WP_187996193.1">
    <property type="nucleotide sequence ID" value="NZ_JACEXG010000002.1"/>
</dbReference>
<dbReference type="EMBL" id="JAFFJS010000002">
    <property type="protein sequence ID" value="MBM9432753.1"/>
    <property type="molecule type" value="Genomic_DNA"/>
</dbReference>
<evidence type="ECO:0000256" key="2">
    <source>
        <dbReference type="ARBA" id="ARBA00007452"/>
    </source>
</evidence>
<evidence type="ECO:0000256" key="5">
    <source>
        <dbReference type="ARBA" id="ARBA00023172"/>
    </source>
</evidence>
<dbReference type="SUPFAM" id="SSF50249">
    <property type="entry name" value="Nucleic acid-binding proteins"/>
    <property type="match status" value="1"/>
</dbReference>
<gene>
    <name evidence="8 10" type="primary">recO</name>
    <name evidence="10" type="ORF">JVW63_03430</name>
</gene>
<protein>
    <recommendedName>
        <fullName evidence="3 8">DNA repair protein RecO</fullName>
    </recommendedName>
    <alternativeName>
        <fullName evidence="7 8">Recombination protein O</fullName>
    </alternativeName>
</protein>
<organism evidence="10 11">
    <name type="scientific">Flaviflexus equikiangi</name>
    <dbReference type="NCBI Taxonomy" id="2758573"/>
    <lineage>
        <taxon>Bacteria</taxon>
        <taxon>Bacillati</taxon>
        <taxon>Actinomycetota</taxon>
        <taxon>Actinomycetes</taxon>
        <taxon>Actinomycetales</taxon>
        <taxon>Actinomycetaceae</taxon>
        <taxon>Flaviflexus</taxon>
    </lineage>
</organism>
<dbReference type="InterPro" id="IPR037278">
    <property type="entry name" value="ARFGAP/RecO"/>
</dbReference>
<keyword evidence="4 8" id="KW-0227">DNA damage</keyword>
<dbReference type="Gene3D" id="1.20.1440.120">
    <property type="entry name" value="Recombination protein O, C-terminal domain"/>
    <property type="match status" value="1"/>
</dbReference>
<dbReference type="Gene3D" id="2.40.50.140">
    <property type="entry name" value="Nucleic acid-binding proteins"/>
    <property type="match status" value="1"/>
</dbReference>
<sequence>MKLYRDQGIVLRTHKLGEADRIITLLTRQHGKVRAVAKGVRRTTSRFGARLEPFSHVDAQFYRGRTLDIVTQVESVHAYGQEIVEDYERYTGATVLLETADRLAWDEGESDVQQYLLLHGALHSIANNYHRPELIVTAYLLRALGLAGFELSTRDCASCGAIGPHDSFSIPAGGTVCLACRPPGAAAPSRESVLLLGSLMAGEWDGADEEPPHVRDQAKSLAVAHAQWHLEHRIKSLSLL</sequence>
<comment type="caution">
    <text evidence="10">The sequence shown here is derived from an EMBL/GenBank/DDBJ whole genome shotgun (WGS) entry which is preliminary data.</text>
</comment>
<name>A0ABS2TEH2_9ACTO</name>
<reference evidence="11" key="1">
    <citation type="submission" date="2021-02" db="EMBL/GenBank/DDBJ databases">
        <title>Leucobacter sp. CX169.</title>
        <authorList>
            <person name="Cheng Y."/>
        </authorList>
    </citation>
    <scope>NUCLEOTIDE SEQUENCE [LARGE SCALE GENOMIC DNA]</scope>
    <source>
        <strain evidence="11">JY899</strain>
    </source>
</reference>
<comment type="similarity">
    <text evidence="2 8">Belongs to the RecO family.</text>
</comment>
<evidence type="ECO:0000256" key="4">
    <source>
        <dbReference type="ARBA" id="ARBA00022763"/>
    </source>
</evidence>
<dbReference type="Pfam" id="PF11967">
    <property type="entry name" value="RecO_N"/>
    <property type="match status" value="1"/>
</dbReference>
<feature type="domain" description="DNA replication/recombination mediator RecO N-terminal" evidence="9">
    <location>
        <begin position="1"/>
        <end position="79"/>
    </location>
</feature>
<comment type="function">
    <text evidence="1 8">Involved in DNA repair and RecF pathway recombination.</text>
</comment>
<keyword evidence="5 8" id="KW-0233">DNA recombination</keyword>
<evidence type="ECO:0000256" key="7">
    <source>
        <dbReference type="ARBA" id="ARBA00033409"/>
    </source>
</evidence>
<evidence type="ECO:0000259" key="9">
    <source>
        <dbReference type="Pfam" id="PF11967"/>
    </source>
</evidence>
<dbReference type="Pfam" id="PF02565">
    <property type="entry name" value="RecO_C"/>
    <property type="match status" value="1"/>
</dbReference>
<keyword evidence="6 8" id="KW-0234">DNA repair</keyword>
<dbReference type="HAMAP" id="MF_00201">
    <property type="entry name" value="RecO"/>
    <property type="match status" value="1"/>
</dbReference>
<dbReference type="InterPro" id="IPR022572">
    <property type="entry name" value="DNA_rep/recomb_RecO_N"/>
</dbReference>
<evidence type="ECO:0000313" key="11">
    <source>
        <dbReference type="Proteomes" id="UP000705983"/>
    </source>
</evidence>
<dbReference type="InterPro" id="IPR003717">
    <property type="entry name" value="RecO"/>
</dbReference>
<dbReference type="NCBIfam" id="TIGR00613">
    <property type="entry name" value="reco"/>
    <property type="match status" value="1"/>
</dbReference>
<dbReference type="SUPFAM" id="SSF57863">
    <property type="entry name" value="ArfGap/RecO-like zinc finger"/>
    <property type="match status" value="1"/>
</dbReference>
<evidence type="ECO:0000256" key="8">
    <source>
        <dbReference type="HAMAP-Rule" id="MF_00201"/>
    </source>
</evidence>
<evidence type="ECO:0000256" key="1">
    <source>
        <dbReference type="ARBA" id="ARBA00003065"/>
    </source>
</evidence>
<dbReference type="InterPro" id="IPR012340">
    <property type="entry name" value="NA-bd_OB-fold"/>
</dbReference>